<accession>A0A8J3P981</accession>
<proteinExistence type="predicted"/>
<name>A0A8J3P981_9ACTN</name>
<dbReference type="AlphaFoldDB" id="A0A8J3P981"/>
<dbReference type="RefSeq" id="WP_203694564.1">
    <property type="nucleotide sequence ID" value="NZ_BAAALC010000059.1"/>
</dbReference>
<evidence type="ECO:0000256" key="1">
    <source>
        <dbReference type="SAM" id="Phobius"/>
    </source>
</evidence>
<protein>
    <submittedName>
        <fullName evidence="2">Uncharacterized protein</fullName>
    </submittedName>
</protein>
<comment type="caution">
    <text evidence="2">The sequence shown here is derived from an EMBL/GenBank/DDBJ whole genome shotgun (WGS) entry which is preliminary data.</text>
</comment>
<keyword evidence="1" id="KW-1133">Transmembrane helix</keyword>
<gene>
    <name evidence="2" type="ORF">Cco03nite_49540</name>
</gene>
<organism evidence="2 3">
    <name type="scientific">Catellatospora coxensis</name>
    <dbReference type="NCBI Taxonomy" id="310354"/>
    <lineage>
        <taxon>Bacteria</taxon>
        <taxon>Bacillati</taxon>
        <taxon>Actinomycetota</taxon>
        <taxon>Actinomycetes</taxon>
        <taxon>Micromonosporales</taxon>
        <taxon>Micromonosporaceae</taxon>
        <taxon>Catellatospora</taxon>
    </lineage>
</organism>
<keyword evidence="1" id="KW-0472">Membrane</keyword>
<keyword evidence="3" id="KW-1185">Reference proteome</keyword>
<sequence>MSSFTYVAPFRFGRLTIAMFAVGGLAFVAGLLPGLGEDLTVVLLAGGAALPGTLLALYLPLILGGKPGLRVDADGILFGGRPLIYARTSAFVPWSAISEIYLFRVHQGLFVTTYVGVQGVDGVAPLRPSMPAGVAATIWHVPTEVVLASRPAFGWRLDKAALTAAAGYFAPGVPVVDLTDAAPMQRQLRETPPTFGPPSA</sequence>
<reference evidence="2 3" key="1">
    <citation type="submission" date="2021-01" db="EMBL/GenBank/DDBJ databases">
        <title>Whole genome shotgun sequence of Catellatospora coxensis NBRC 107359.</title>
        <authorList>
            <person name="Komaki H."/>
            <person name="Tamura T."/>
        </authorList>
    </citation>
    <scope>NUCLEOTIDE SEQUENCE [LARGE SCALE GENOMIC DNA]</scope>
    <source>
        <strain evidence="2 3">NBRC 107359</strain>
    </source>
</reference>
<dbReference type="EMBL" id="BONI01000044">
    <property type="protein sequence ID" value="GIG08254.1"/>
    <property type="molecule type" value="Genomic_DNA"/>
</dbReference>
<keyword evidence="1" id="KW-0812">Transmembrane</keyword>
<feature type="transmembrane region" description="Helical" evidence="1">
    <location>
        <begin position="12"/>
        <end position="35"/>
    </location>
</feature>
<evidence type="ECO:0000313" key="2">
    <source>
        <dbReference type="EMBL" id="GIG08254.1"/>
    </source>
</evidence>
<dbReference type="Proteomes" id="UP000630887">
    <property type="component" value="Unassembled WGS sequence"/>
</dbReference>
<feature type="transmembrane region" description="Helical" evidence="1">
    <location>
        <begin position="41"/>
        <end position="63"/>
    </location>
</feature>
<evidence type="ECO:0000313" key="3">
    <source>
        <dbReference type="Proteomes" id="UP000630887"/>
    </source>
</evidence>